<sequence length="303" mass="34120">LFLGISICIGIIGLVPTIVIGIIYNNNKDTIIMTLVAVKMVNSAVSAQNNPSMIVITIQMIINHANVRYVDLVANYRIVVIVLNAVVIHEKIKLIGQGVFSNVWLANIVGQDTLVAIKVMKTDKQNNNNKKLEKEYKILVEITDQLKNDNNFELTDTNNIIHIVEPLDFFISSSSDDEQTSYLVLEYCPGGDLRHLLNKMINKKQTISVENAWNLIGQISYVVYQLHKNNIIHSDIKPENILFTKDFQVKLSDFGMARKLLDGEQKQKATGGTISYMAPELIPLMKAFIGIKDKEADSWNKFD</sequence>
<dbReference type="OrthoDB" id="1724816at2759"/>
<dbReference type="Proteomes" id="UP000324800">
    <property type="component" value="Unassembled WGS sequence"/>
</dbReference>
<dbReference type="EMBL" id="SNRW01022054">
    <property type="protein sequence ID" value="KAA6364105.1"/>
    <property type="molecule type" value="Genomic_DNA"/>
</dbReference>
<dbReference type="Pfam" id="PF00069">
    <property type="entry name" value="Pkinase"/>
    <property type="match status" value="1"/>
</dbReference>
<keyword evidence="4" id="KW-0418">Kinase</keyword>
<dbReference type="InterPro" id="IPR017441">
    <property type="entry name" value="Protein_kinase_ATP_BS"/>
</dbReference>
<dbReference type="SMART" id="SM00220">
    <property type="entry name" value="S_TKc"/>
    <property type="match status" value="1"/>
</dbReference>
<dbReference type="GO" id="GO:0005737">
    <property type="term" value="C:cytoplasm"/>
    <property type="evidence" value="ECO:0007669"/>
    <property type="project" value="TreeGrafter"/>
</dbReference>
<dbReference type="PROSITE" id="PS00108">
    <property type="entry name" value="PROTEIN_KINASE_ST"/>
    <property type="match status" value="1"/>
</dbReference>
<comment type="similarity">
    <text evidence="4">Belongs to the protein kinase superfamily.</text>
</comment>
<dbReference type="PANTHER" id="PTHR24348">
    <property type="entry name" value="SERINE/THREONINE-PROTEIN KINASE UNC-51-RELATED"/>
    <property type="match status" value="1"/>
</dbReference>
<protein>
    <recommendedName>
        <fullName evidence="6">Protein kinase domain-containing protein</fullName>
    </recommendedName>
</protein>
<evidence type="ECO:0000256" key="3">
    <source>
        <dbReference type="PROSITE-ProRule" id="PRU10141"/>
    </source>
</evidence>
<gene>
    <name evidence="7" type="ORF">EZS28_040368</name>
</gene>
<dbReference type="InterPro" id="IPR008271">
    <property type="entry name" value="Ser/Thr_kinase_AS"/>
</dbReference>
<feature type="non-terminal residue" evidence="7">
    <location>
        <position position="1"/>
    </location>
</feature>
<dbReference type="CDD" id="cd00180">
    <property type="entry name" value="PKc"/>
    <property type="match status" value="1"/>
</dbReference>
<comment type="caution">
    <text evidence="7">The sequence shown here is derived from an EMBL/GenBank/DDBJ whole genome shotgun (WGS) entry which is preliminary data.</text>
</comment>
<feature type="domain" description="Protein kinase" evidence="6">
    <location>
        <begin position="89"/>
        <end position="303"/>
    </location>
</feature>
<dbReference type="PANTHER" id="PTHR24348:SF68">
    <property type="entry name" value="SERINE_THREONINE-PROTEIN KINASE ATG1C"/>
    <property type="match status" value="1"/>
</dbReference>
<evidence type="ECO:0000259" key="6">
    <source>
        <dbReference type="PROSITE" id="PS50011"/>
    </source>
</evidence>
<dbReference type="Gene3D" id="1.10.510.10">
    <property type="entry name" value="Transferase(Phosphotransferase) domain 1"/>
    <property type="match status" value="1"/>
</dbReference>
<dbReference type="GO" id="GO:0004674">
    <property type="term" value="F:protein serine/threonine kinase activity"/>
    <property type="evidence" value="ECO:0007669"/>
    <property type="project" value="UniProtKB-KW"/>
</dbReference>
<dbReference type="GO" id="GO:0005524">
    <property type="term" value="F:ATP binding"/>
    <property type="evidence" value="ECO:0007669"/>
    <property type="project" value="UniProtKB-UniRule"/>
</dbReference>
<keyword evidence="5" id="KW-0812">Transmembrane</keyword>
<evidence type="ECO:0000256" key="4">
    <source>
        <dbReference type="RuleBase" id="RU000304"/>
    </source>
</evidence>
<proteinExistence type="inferred from homology"/>
<evidence type="ECO:0000256" key="2">
    <source>
        <dbReference type="ARBA" id="ARBA00022840"/>
    </source>
</evidence>
<keyword evidence="1 3" id="KW-0547">Nucleotide-binding</keyword>
<keyword evidence="5" id="KW-1133">Transmembrane helix</keyword>
<evidence type="ECO:0000256" key="5">
    <source>
        <dbReference type="SAM" id="Phobius"/>
    </source>
</evidence>
<keyword evidence="4" id="KW-0723">Serine/threonine-protein kinase</keyword>
<dbReference type="GO" id="GO:0010506">
    <property type="term" value="P:regulation of autophagy"/>
    <property type="evidence" value="ECO:0007669"/>
    <property type="project" value="InterPro"/>
</dbReference>
<accession>A0A5J4U384</accession>
<dbReference type="InterPro" id="IPR000719">
    <property type="entry name" value="Prot_kinase_dom"/>
</dbReference>
<keyword evidence="5" id="KW-0472">Membrane</keyword>
<keyword evidence="4" id="KW-0808">Transferase</keyword>
<feature type="binding site" evidence="3">
    <location>
        <position position="118"/>
    </location>
    <ligand>
        <name>ATP</name>
        <dbReference type="ChEBI" id="CHEBI:30616"/>
    </ligand>
</feature>
<evidence type="ECO:0000313" key="8">
    <source>
        <dbReference type="Proteomes" id="UP000324800"/>
    </source>
</evidence>
<organism evidence="7 8">
    <name type="scientific">Streblomastix strix</name>
    <dbReference type="NCBI Taxonomy" id="222440"/>
    <lineage>
        <taxon>Eukaryota</taxon>
        <taxon>Metamonada</taxon>
        <taxon>Preaxostyla</taxon>
        <taxon>Oxymonadida</taxon>
        <taxon>Streblomastigidae</taxon>
        <taxon>Streblomastix</taxon>
    </lineage>
</organism>
<dbReference type="SUPFAM" id="SSF56112">
    <property type="entry name" value="Protein kinase-like (PK-like)"/>
    <property type="match status" value="1"/>
</dbReference>
<dbReference type="InterPro" id="IPR045269">
    <property type="entry name" value="Atg1-like"/>
</dbReference>
<dbReference type="PROSITE" id="PS50011">
    <property type="entry name" value="PROTEIN_KINASE_DOM"/>
    <property type="match status" value="1"/>
</dbReference>
<keyword evidence="2 3" id="KW-0067">ATP-binding</keyword>
<dbReference type="InterPro" id="IPR011009">
    <property type="entry name" value="Kinase-like_dom_sf"/>
</dbReference>
<dbReference type="AlphaFoldDB" id="A0A5J4U384"/>
<evidence type="ECO:0000256" key="1">
    <source>
        <dbReference type="ARBA" id="ARBA00022741"/>
    </source>
</evidence>
<feature type="transmembrane region" description="Helical" evidence="5">
    <location>
        <begin position="7"/>
        <end position="24"/>
    </location>
</feature>
<evidence type="ECO:0000313" key="7">
    <source>
        <dbReference type="EMBL" id="KAA6364105.1"/>
    </source>
</evidence>
<dbReference type="PROSITE" id="PS00107">
    <property type="entry name" value="PROTEIN_KINASE_ATP"/>
    <property type="match status" value="1"/>
</dbReference>
<reference evidence="7 8" key="1">
    <citation type="submission" date="2019-03" db="EMBL/GenBank/DDBJ databases">
        <title>Single cell metagenomics reveals metabolic interactions within the superorganism composed of flagellate Streblomastix strix and complex community of Bacteroidetes bacteria on its surface.</title>
        <authorList>
            <person name="Treitli S.C."/>
            <person name="Kolisko M."/>
            <person name="Husnik F."/>
            <person name="Keeling P."/>
            <person name="Hampl V."/>
        </authorList>
    </citation>
    <scope>NUCLEOTIDE SEQUENCE [LARGE SCALE GENOMIC DNA]</scope>
    <source>
        <strain evidence="7">ST1C</strain>
    </source>
</reference>
<name>A0A5J4U384_9EUKA</name>